<keyword evidence="3" id="KW-1015">Disulfide bond</keyword>
<gene>
    <name evidence="4" type="ORF">BRPE64_CCDS05100</name>
</gene>
<dbReference type="AlphaFoldDB" id="R4WPI6"/>
<sequence length="224" mass="24024">MIKVSTSKTFVSPEKMPDQMKSAMRASALSMSRRVLLRDIAVLALGSVPSFSFAQHGGLGLVSPPVRLDDIQLVDQTGRTRLLNDLLRQNVTALQTVYTGCGTVCPLQGSLFSAVQQRMAGLRVRRPVRLLSVGIDPLSDSPAALHAWLARFDAGPAWNAATPALTDVDHMRASLSGSTTPLGALADHATQVYCFDANAMLRWRSADLPRVNDVCDVLGALALT</sequence>
<feature type="disulfide bond" description="Redox-active" evidence="3">
    <location>
        <begin position="101"/>
        <end position="105"/>
    </location>
</feature>
<comment type="similarity">
    <text evidence="1">Belongs to the SCO1/2 family.</text>
</comment>
<dbReference type="GO" id="GO:0046872">
    <property type="term" value="F:metal ion binding"/>
    <property type="evidence" value="ECO:0007669"/>
    <property type="project" value="UniProtKB-KW"/>
</dbReference>
<dbReference type="Proteomes" id="UP000013966">
    <property type="component" value="Chromosome 3"/>
</dbReference>
<dbReference type="InterPro" id="IPR003782">
    <property type="entry name" value="SCO1/SenC"/>
</dbReference>
<keyword evidence="5" id="KW-1185">Reference proteome</keyword>
<name>R4WPI6_9BURK</name>
<reference evidence="4 5" key="2">
    <citation type="journal article" date="2018" name="Int. J. Syst. Evol. Microbiol.">
        <title>Burkholderia insecticola sp. nov., a gut symbiotic bacterium of the bean bug Riptortus pedestris.</title>
        <authorList>
            <person name="Takeshita K."/>
            <person name="Tamaki H."/>
            <person name="Ohbayashi T."/>
            <person name="Meng X.-Y."/>
            <person name="Sone T."/>
            <person name="Mitani Y."/>
            <person name="Peeters C."/>
            <person name="Kikuchi Y."/>
            <person name="Vandamme P."/>
        </authorList>
    </citation>
    <scope>NUCLEOTIDE SEQUENCE [LARGE SCALE GENOMIC DNA]</scope>
    <source>
        <strain evidence="4">RPE64</strain>
    </source>
</reference>
<evidence type="ECO:0000256" key="2">
    <source>
        <dbReference type="PIRSR" id="PIRSR603782-1"/>
    </source>
</evidence>
<dbReference type="CDD" id="cd02968">
    <property type="entry name" value="SCO"/>
    <property type="match status" value="1"/>
</dbReference>
<dbReference type="STRING" id="758793.BRPE64_CCDS05100"/>
<dbReference type="Gene3D" id="3.40.30.10">
    <property type="entry name" value="Glutaredoxin"/>
    <property type="match status" value="1"/>
</dbReference>
<protein>
    <recommendedName>
        <fullName evidence="6">Electron transport protein SCO1/SenC</fullName>
    </recommendedName>
</protein>
<proteinExistence type="inferred from homology"/>
<evidence type="ECO:0000313" key="5">
    <source>
        <dbReference type="Proteomes" id="UP000013966"/>
    </source>
</evidence>
<dbReference type="SUPFAM" id="SSF52833">
    <property type="entry name" value="Thioredoxin-like"/>
    <property type="match status" value="1"/>
</dbReference>
<dbReference type="HOGENOM" id="CLU_050131_4_3_4"/>
<organism evidence="4 5">
    <name type="scientific">Caballeronia insecticola</name>
    <dbReference type="NCBI Taxonomy" id="758793"/>
    <lineage>
        <taxon>Bacteria</taxon>
        <taxon>Pseudomonadati</taxon>
        <taxon>Pseudomonadota</taxon>
        <taxon>Betaproteobacteria</taxon>
        <taxon>Burkholderiales</taxon>
        <taxon>Burkholderiaceae</taxon>
        <taxon>Caballeronia</taxon>
    </lineage>
</organism>
<evidence type="ECO:0000313" key="4">
    <source>
        <dbReference type="EMBL" id="BAN26593.1"/>
    </source>
</evidence>
<accession>R4WPI6</accession>
<dbReference type="InterPro" id="IPR036249">
    <property type="entry name" value="Thioredoxin-like_sf"/>
</dbReference>
<evidence type="ECO:0000256" key="3">
    <source>
        <dbReference type="PIRSR" id="PIRSR603782-2"/>
    </source>
</evidence>
<feature type="binding site" evidence="2">
    <location>
        <position position="101"/>
    </location>
    <ligand>
        <name>Cu cation</name>
        <dbReference type="ChEBI" id="CHEBI:23378"/>
    </ligand>
</feature>
<dbReference type="EMBL" id="AP013060">
    <property type="protein sequence ID" value="BAN26593.1"/>
    <property type="molecule type" value="Genomic_DNA"/>
</dbReference>
<dbReference type="KEGG" id="buo:BRPE64_CCDS05100"/>
<evidence type="ECO:0008006" key="6">
    <source>
        <dbReference type="Google" id="ProtNLM"/>
    </source>
</evidence>
<evidence type="ECO:0000256" key="1">
    <source>
        <dbReference type="ARBA" id="ARBA00010996"/>
    </source>
</evidence>
<dbReference type="Pfam" id="PF02630">
    <property type="entry name" value="SCO1-SenC"/>
    <property type="match status" value="1"/>
</dbReference>
<keyword evidence="2" id="KW-0186">Copper</keyword>
<feature type="binding site" evidence="2">
    <location>
        <position position="105"/>
    </location>
    <ligand>
        <name>Cu cation</name>
        <dbReference type="ChEBI" id="CHEBI:23378"/>
    </ligand>
</feature>
<dbReference type="PATRIC" id="fig|758793.3.peg.4824"/>
<keyword evidence="2" id="KW-0479">Metal-binding</keyword>
<reference evidence="4 5" key="1">
    <citation type="journal article" date="2013" name="Genome Announc.">
        <title>Complete Genome Sequence of Burkholderia sp. Strain RPE64, Bacterial Symbiont of the Bean Bug Riptortus pedestris.</title>
        <authorList>
            <person name="Shibata T.F."/>
            <person name="Maeda T."/>
            <person name="Nikoh N."/>
            <person name="Yamaguchi K."/>
            <person name="Oshima K."/>
            <person name="Hattori M."/>
            <person name="Nishiyama T."/>
            <person name="Hasebe M."/>
            <person name="Fukatsu T."/>
            <person name="Kikuchi Y."/>
            <person name="Shigenobu S."/>
        </authorList>
    </citation>
    <scope>NUCLEOTIDE SEQUENCE [LARGE SCALE GENOMIC DNA]</scope>
</reference>